<name>A0A7C4LNJ8_9PLAN</name>
<dbReference type="InterPro" id="IPR029058">
    <property type="entry name" value="AB_hydrolase_fold"/>
</dbReference>
<protein>
    <submittedName>
        <fullName evidence="2">Alpha/beta hydrolase</fullName>
    </submittedName>
</protein>
<dbReference type="SUPFAM" id="SSF53474">
    <property type="entry name" value="alpha/beta-Hydrolases"/>
    <property type="match status" value="1"/>
</dbReference>
<dbReference type="Gene3D" id="3.40.50.1820">
    <property type="entry name" value="alpha/beta hydrolase"/>
    <property type="match status" value="1"/>
</dbReference>
<dbReference type="InterPro" id="IPR022742">
    <property type="entry name" value="Hydrolase_4"/>
</dbReference>
<evidence type="ECO:0000259" key="1">
    <source>
        <dbReference type="Pfam" id="PF12146"/>
    </source>
</evidence>
<gene>
    <name evidence="2" type="ORF">ENS64_12275</name>
</gene>
<dbReference type="Pfam" id="PF12146">
    <property type="entry name" value="Hydrolase_4"/>
    <property type="match status" value="1"/>
</dbReference>
<proteinExistence type="predicted"/>
<accession>A0A7C4LNJ8</accession>
<dbReference type="AlphaFoldDB" id="A0A7C4LNJ8"/>
<dbReference type="EMBL" id="DSVQ01000015">
    <property type="protein sequence ID" value="HGT40019.1"/>
    <property type="molecule type" value="Genomic_DNA"/>
</dbReference>
<dbReference type="PANTHER" id="PTHR12277:SF81">
    <property type="entry name" value="PROTEIN ABHD13"/>
    <property type="match status" value="1"/>
</dbReference>
<reference evidence="2" key="1">
    <citation type="journal article" date="2020" name="mSystems">
        <title>Genome- and Community-Level Interaction Insights into Carbon Utilization and Element Cycling Functions of Hydrothermarchaeota in Hydrothermal Sediment.</title>
        <authorList>
            <person name="Zhou Z."/>
            <person name="Liu Y."/>
            <person name="Xu W."/>
            <person name="Pan J."/>
            <person name="Luo Z.H."/>
            <person name="Li M."/>
        </authorList>
    </citation>
    <scope>NUCLEOTIDE SEQUENCE [LARGE SCALE GENOMIC DNA]</scope>
    <source>
        <strain evidence="2">SpSt-508</strain>
    </source>
</reference>
<dbReference type="PANTHER" id="PTHR12277">
    <property type="entry name" value="ALPHA/BETA HYDROLASE DOMAIN-CONTAINING PROTEIN"/>
    <property type="match status" value="1"/>
</dbReference>
<sequence length="347" mass="37601">MAGRRVCAARLPLAQGVQQQLLPSSPAVARGDDGGCRRACPWTTAAQVVDLETLTNRKAVVMRWAMPLLVCAALGNFGPGLAADDDDSPFSVPAGGISAKPSLDERLLFLPVPLSREHRPPNPPGVDDVWLTAPDGVRLHAWWLPHERPVAHILYLHGNSGNLWSVAQRLQWLHDVAECAVLAVDYRGYGLSEGTPTVDGVLCDIRAARKELCRRSGCLPGADVLIGRSLGGALAIDLAAEKPPRGLVLESTFLNYRAAAQHHAGRLAALIPEDRLDSQARLPKYPGPLLQMHGDADRIVPFEQGRALHEVARGPKQFVVVPGKGHSNTLTPEYLAELRRFLRDLPK</sequence>
<dbReference type="GO" id="GO:0016787">
    <property type="term" value="F:hydrolase activity"/>
    <property type="evidence" value="ECO:0007669"/>
    <property type="project" value="UniProtKB-KW"/>
</dbReference>
<feature type="domain" description="Serine aminopeptidase S33" evidence="1">
    <location>
        <begin position="148"/>
        <end position="261"/>
    </location>
</feature>
<evidence type="ECO:0000313" key="2">
    <source>
        <dbReference type="EMBL" id="HGT40019.1"/>
    </source>
</evidence>
<keyword evidence="2" id="KW-0378">Hydrolase</keyword>
<comment type="caution">
    <text evidence="2">The sequence shown here is derived from an EMBL/GenBank/DDBJ whole genome shotgun (WGS) entry which is preliminary data.</text>
</comment>
<organism evidence="2">
    <name type="scientific">Schlesneria paludicola</name>
    <dbReference type="NCBI Taxonomy" id="360056"/>
    <lineage>
        <taxon>Bacteria</taxon>
        <taxon>Pseudomonadati</taxon>
        <taxon>Planctomycetota</taxon>
        <taxon>Planctomycetia</taxon>
        <taxon>Planctomycetales</taxon>
        <taxon>Planctomycetaceae</taxon>
        <taxon>Schlesneria</taxon>
    </lineage>
</organism>